<evidence type="ECO:0000256" key="1">
    <source>
        <dbReference type="SAM" id="MobiDB-lite"/>
    </source>
</evidence>
<gene>
    <name evidence="2" type="ORF">GCM10009665_25130</name>
</gene>
<feature type="region of interest" description="Disordered" evidence="1">
    <location>
        <begin position="100"/>
        <end position="123"/>
    </location>
</feature>
<dbReference type="RefSeq" id="WP_344441499.1">
    <property type="nucleotide sequence ID" value="NZ_BAAALF010000034.1"/>
</dbReference>
<dbReference type="EMBL" id="BAAALF010000034">
    <property type="protein sequence ID" value="GAA1233836.1"/>
    <property type="molecule type" value="Genomic_DNA"/>
</dbReference>
<feature type="compositionally biased region" description="Basic and acidic residues" evidence="1">
    <location>
        <begin position="100"/>
        <end position="110"/>
    </location>
</feature>
<reference evidence="2 3" key="1">
    <citation type="journal article" date="2019" name="Int. J. Syst. Evol. Microbiol.">
        <title>The Global Catalogue of Microorganisms (GCM) 10K type strain sequencing project: providing services to taxonomists for standard genome sequencing and annotation.</title>
        <authorList>
            <consortium name="The Broad Institute Genomics Platform"/>
            <consortium name="The Broad Institute Genome Sequencing Center for Infectious Disease"/>
            <person name="Wu L."/>
            <person name="Ma J."/>
        </authorList>
    </citation>
    <scope>NUCLEOTIDE SEQUENCE [LARGE SCALE GENOMIC DNA]</scope>
    <source>
        <strain evidence="2 3">JCM 13004</strain>
    </source>
</reference>
<dbReference type="Proteomes" id="UP001500037">
    <property type="component" value="Unassembled WGS sequence"/>
</dbReference>
<sequence>MDGRSEVVIGYCAPDDALLDPAWGLHEQRPYSPAGTACRPLGDYAATSNPACGRSEAAGAYGQRMALFLPRIATATCLAFSPHITDLPWADWTLAPEQHVHLPRDPDHPHRSWARPHQVASDA</sequence>
<accession>A0ABN1W3Y9</accession>
<comment type="caution">
    <text evidence="2">The sequence shown here is derived from an EMBL/GenBank/DDBJ whole genome shotgun (WGS) entry which is preliminary data.</text>
</comment>
<evidence type="ECO:0000313" key="2">
    <source>
        <dbReference type="EMBL" id="GAA1233836.1"/>
    </source>
</evidence>
<proteinExistence type="predicted"/>
<evidence type="ECO:0000313" key="3">
    <source>
        <dbReference type="Proteomes" id="UP001500037"/>
    </source>
</evidence>
<protein>
    <submittedName>
        <fullName evidence="2">Uncharacterized protein</fullName>
    </submittedName>
</protein>
<name>A0ABN1W3Y9_9ACTN</name>
<keyword evidence="3" id="KW-1185">Reference proteome</keyword>
<organism evidence="2 3">
    <name type="scientific">Kitasatospora nipponensis</name>
    <dbReference type="NCBI Taxonomy" id="258049"/>
    <lineage>
        <taxon>Bacteria</taxon>
        <taxon>Bacillati</taxon>
        <taxon>Actinomycetota</taxon>
        <taxon>Actinomycetes</taxon>
        <taxon>Kitasatosporales</taxon>
        <taxon>Streptomycetaceae</taxon>
        <taxon>Kitasatospora</taxon>
    </lineage>
</organism>